<accession>A0A5C3P7I3</accession>
<organism evidence="2 3">
    <name type="scientific">Polyporus arcularius HHB13444</name>
    <dbReference type="NCBI Taxonomy" id="1314778"/>
    <lineage>
        <taxon>Eukaryota</taxon>
        <taxon>Fungi</taxon>
        <taxon>Dikarya</taxon>
        <taxon>Basidiomycota</taxon>
        <taxon>Agaricomycotina</taxon>
        <taxon>Agaricomycetes</taxon>
        <taxon>Polyporales</taxon>
        <taxon>Polyporaceae</taxon>
        <taxon>Polyporus</taxon>
    </lineage>
</organism>
<reference evidence="2 3" key="1">
    <citation type="journal article" date="2019" name="Nat. Ecol. Evol.">
        <title>Megaphylogeny resolves global patterns of mushroom evolution.</title>
        <authorList>
            <person name="Varga T."/>
            <person name="Krizsan K."/>
            <person name="Foldi C."/>
            <person name="Dima B."/>
            <person name="Sanchez-Garcia M."/>
            <person name="Sanchez-Ramirez S."/>
            <person name="Szollosi G.J."/>
            <person name="Szarkandi J.G."/>
            <person name="Papp V."/>
            <person name="Albert L."/>
            <person name="Andreopoulos W."/>
            <person name="Angelini C."/>
            <person name="Antonin V."/>
            <person name="Barry K.W."/>
            <person name="Bougher N.L."/>
            <person name="Buchanan P."/>
            <person name="Buyck B."/>
            <person name="Bense V."/>
            <person name="Catcheside P."/>
            <person name="Chovatia M."/>
            <person name="Cooper J."/>
            <person name="Damon W."/>
            <person name="Desjardin D."/>
            <person name="Finy P."/>
            <person name="Geml J."/>
            <person name="Haridas S."/>
            <person name="Hughes K."/>
            <person name="Justo A."/>
            <person name="Karasinski D."/>
            <person name="Kautmanova I."/>
            <person name="Kiss B."/>
            <person name="Kocsube S."/>
            <person name="Kotiranta H."/>
            <person name="LaButti K.M."/>
            <person name="Lechner B.E."/>
            <person name="Liimatainen K."/>
            <person name="Lipzen A."/>
            <person name="Lukacs Z."/>
            <person name="Mihaltcheva S."/>
            <person name="Morgado L.N."/>
            <person name="Niskanen T."/>
            <person name="Noordeloos M.E."/>
            <person name="Ohm R.A."/>
            <person name="Ortiz-Santana B."/>
            <person name="Ovrebo C."/>
            <person name="Racz N."/>
            <person name="Riley R."/>
            <person name="Savchenko A."/>
            <person name="Shiryaev A."/>
            <person name="Soop K."/>
            <person name="Spirin V."/>
            <person name="Szebenyi C."/>
            <person name="Tomsovsky M."/>
            <person name="Tulloss R.E."/>
            <person name="Uehling J."/>
            <person name="Grigoriev I.V."/>
            <person name="Vagvolgyi C."/>
            <person name="Papp T."/>
            <person name="Martin F.M."/>
            <person name="Miettinen O."/>
            <person name="Hibbett D.S."/>
            <person name="Nagy L.G."/>
        </authorList>
    </citation>
    <scope>NUCLEOTIDE SEQUENCE [LARGE SCALE GENOMIC DNA]</scope>
    <source>
        <strain evidence="2 3">HHB13444</strain>
    </source>
</reference>
<evidence type="ECO:0000313" key="2">
    <source>
        <dbReference type="EMBL" id="TFK84528.1"/>
    </source>
</evidence>
<feature type="region of interest" description="Disordered" evidence="1">
    <location>
        <begin position="180"/>
        <end position="253"/>
    </location>
</feature>
<feature type="compositionally biased region" description="Low complexity" evidence="1">
    <location>
        <begin position="180"/>
        <end position="193"/>
    </location>
</feature>
<dbReference type="AlphaFoldDB" id="A0A5C3P7I3"/>
<name>A0A5C3P7I3_9APHY</name>
<keyword evidence="3" id="KW-1185">Reference proteome</keyword>
<feature type="compositionally biased region" description="Basic and acidic residues" evidence="1">
    <location>
        <begin position="203"/>
        <end position="228"/>
    </location>
</feature>
<gene>
    <name evidence="2" type="ORF">K466DRAFT_654694</name>
</gene>
<dbReference type="InParanoid" id="A0A5C3P7I3"/>
<evidence type="ECO:0000313" key="3">
    <source>
        <dbReference type="Proteomes" id="UP000308197"/>
    </source>
</evidence>
<evidence type="ECO:0000256" key="1">
    <source>
        <dbReference type="SAM" id="MobiDB-lite"/>
    </source>
</evidence>
<dbReference type="Proteomes" id="UP000308197">
    <property type="component" value="Unassembled WGS sequence"/>
</dbReference>
<proteinExistence type="predicted"/>
<dbReference type="EMBL" id="ML211310">
    <property type="protein sequence ID" value="TFK84528.1"/>
    <property type="molecule type" value="Genomic_DNA"/>
</dbReference>
<protein>
    <submittedName>
        <fullName evidence="2">Uncharacterized protein</fullName>
    </submittedName>
</protein>
<sequence>MAESQALASSGKNETLPKVPCDIWIAGFCMTIDHLYLLCLAHGLTHEQIEQEEPLPAARRIMEGWCDGLDLIEIRTVSQDGSRCIKFLLILLVSPQLRGEEAPLELLKYKPSFAEILPTIFPPNYVSSKEEYFPRRRLPWVIMPWPLHLYITPCVRREMDKFSAKCSELARARRIASDGAAEGAAEEIPSAASDRSMTSVDVDSEKHAIARLSEKSGSKKGRALKDSRVVPSGKRARGSDVPVESTGAGEPNH</sequence>